<sequence>MATNITFKPGDHQSLPVPAGTKSGDPVRVGVLNGVAVTDVAKTDVSPFNTDGTRNTAYNAGGGNPDGYASVWLVGAPTFNVTGTGITPGAAIYFNAAAAAGAPKLTATDPGGVDALPRFGAALTTGVASGTAGVQSVVVRIEN</sequence>
<reference evidence="2 3" key="1">
    <citation type="submission" date="2020-02" db="EMBL/GenBank/DDBJ databases">
        <title>Sequencing the genomes of 1000 actinobacteria strains.</title>
        <authorList>
            <person name="Klenk H.-P."/>
        </authorList>
    </citation>
    <scope>NUCLEOTIDE SEQUENCE [LARGE SCALE GENOMIC DNA]</scope>
    <source>
        <strain evidence="2 3">DSM 19609</strain>
    </source>
</reference>
<accession>A0ABX0SG10</accession>
<evidence type="ECO:0000256" key="1">
    <source>
        <dbReference type="SAM" id="MobiDB-lite"/>
    </source>
</evidence>
<dbReference type="RefSeq" id="WP_167166901.1">
    <property type="nucleotide sequence ID" value="NZ_BAAAOO010000014.1"/>
</dbReference>
<feature type="region of interest" description="Disordered" evidence="1">
    <location>
        <begin position="1"/>
        <end position="22"/>
    </location>
</feature>
<dbReference type="EMBL" id="JAAMOZ010000001">
    <property type="protein sequence ID" value="NIH57313.1"/>
    <property type="molecule type" value="Genomic_DNA"/>
</dbReference>
<keyword evidence="3" id="KW-1185">Reference proteome</keyword>
<protein>
    <submittedName>
        <fullName evidence="2">RecA/RadA family phage recombinase</fullName>
    </submittedName>
</protein>
<organism evidence="2 3">
    <name type="scientific">Brooklawnia cerclae</name>
    <dbReference type="NCBI Taxonomy" id="349934"/>
    <lineage>
        <taxon>Bacteria</taxon>
        <taxon>Bacillati</taxon>
        <taxon>Actinomycetota</taxon>
        <taxon>Actinomycetes</taxon>
        <taxon>Propionibacteriales</taxon>
        <taxon>Propionibacteriaceae</taxon>
        <taxon>Brooklawnia</taxon>
    </lineage>
</organism>
<comment type="caution">
    <text evidence="2">The sequence shown here is derived from an EMBL/GenBank/DDBJ whole genome shotgun (WGS) entry which is preliminary data.</text>
</comment>
<evidence type="ECO:0000313" key="2">
    <source>
        <dbReference type="EMBL" id="NIH57313.1"/>
    </source>
</evidence>
<gene>
    <name evidence="2" type="ORF">FB473_001958</name>
</gene>
<proteinExistence type="predicted"/>
<dbReference type="Proteomes" id="UP000749311">
    <property type="component" value="Unassembled WGS sequence"/>
</dbReference>
<evidence type="ECO:0000313" key="3">
    <source>
        <dbReference type="Proteomes" id="UP000749311"/>
    </source>
</evidence>
<name>A0ABX0SG10_9ACTN</name>